<feature type="transmembrane region" description="Helical" evidence="1">
    <location>
        <begin position="52"/>
        <end position="73"/>
    </location>
</feature>
<keyword evidence="1" id="KW-0812">Transmembrane</keyword>
<dbReference type="AlphaFoldDB" id="A0AA86TSS9"/>
<evidence type="ECO:0000256" key="1">
    <source>
        <dbReference type="SAM" id="Phobius"/>
    </source>
</evidence>
<reference evidence="2" key="1">
    <citation type="submission" date="2023-06" db="EMBL/GenBank/DDBJ databases">
        <authorList>
            <person name="Kurt Z."/>
        </authorList>
    </citation>
    <scope>NUCLEOTIDE SEQUENCE</scope>
</reference>
<dbReference type="Proteomes" id="UP001642409">
    <property type="component" value="Unassembled WGS sequence"/>
</dbReference>
<organism evidence="2">
    <name type="scientific">Hexamita inflata</name>
    <dbReference type="NCBI Taxonomy" id="28002"/>
    <lineage>
        <taxon>Eukaryota</taxon>
        <taxon>Metamonada</taxon>
        <taxon>Diplomonadida</taxon>
        <taxon>Hexamitidae</taxon>
        <taxon>Hexamitinae</taxon>
        <taxon>Hexamita</taxon>
    </lineage>
</organism>
<name>A0AA86TSS9_9EUKA</name>
<keyword evidence="4" id="KW-1185">Reference proteome</keyword>
<proteinExistence type="predicted"/>
<evidence type="ECO:0000313" key="4">
    <source>
        <dbReference type="Proteomes" id="UP001642409"/>
    </source>
</evidence>
<keyword evidence="1" id="KW-1133">Transmembrane helix</keyword>
<sequence>MISYLLISCLRMTLLYLINPTHQTFVYTGSVSCFKPLSLQKNESMLDSPVPLFGFALQLLLGCSYWAGFILSVSRCLQCSRFYSEIQFFTRIFRSDLQI</sequence>
<accession>A0AA86TSS9</accession>
<gene>
    <name evidence="2" type="ORF">HINF_LOCUS14715</name>
    <name evidence="3" type="ORF">HINF_LOCUS1626</name>
</gene>
<evidence type="ECO:0000313" key="3">
    <source>
        <dbReference type="EMBL" id="CAL5971880.1"/>
    </source>
</evidence>
<evidence type="ECO:0000313" key="2">
    <source>
        <dbReference type="EMBL" id="CAI9927070.1"/>
    </source>
</evidence>
<keyword evidence="1" id="KW-0472">Membrane</keyword>
<protein>
    <submittedName>
        <fullName evidence="3">Hypothetical_protein</fullName>
    </submittedName>
</protein>
<reference evidence="3 4" key="2">
    <citation type="submission" date="2024-07" db="EMBL/GenBank/DDBJ databases">
        <authorList>
            <person name="Akdeniz Z."/>
        </authorList>
    </citation>
    <scope>NUCLEOTIDE SEQUENCE [LARGE SCALE GENOMIC DNA]</scope>
</reference>
<comment type="caution">
    <text evidence="2">The sequence shown here is derived from an EMBL/GenBank/DDBJ whole genome shotgun (WGS) entry which is preliminary data.</text>
</comment>
<dbReference type="EMBL" id="CATOUU010000380">
    <property type="protein sequence ID" value="CAI9927070.1"/>
    <property type="molecule type" value="Genomic_DNA"/>
</dbReference>
<dbReference type="EMBL" id="CAXDID020000003">
    <property type="protein sequence ID" value="CAL5971880.1"/>
    <property type="molecule type" value="Genomic_DNA"/>
</dbReference>